<name>A0ABX1KGJ5_9MICO</name>
<comment type="caution">
    <text evidence="2">The sequence shown here is derived from an EMBL/GenBank/DDBJ whole genome shotgun (WGS) entry which is preliminary data.</text>
</comment>
<dbReference type="EMBL" id="JABACI010000004">
    <property type="protein sequence ID" value="NLP85215.1"/>
    <property type="molecule type" value="Genomic_DNA"/>
</dbReference>
<evidence type="ECO:0000313" key="2">
    <source>
        <dbReference type="EMBL" id="NLP85215.1"/>
    </source>
</evidence>
<feature type="domain" description="Alcohol dehydrogenase-like C-terminal" evidence="1">
    <location>
        <begin position="146"/>
        <end position="275"/>
    </location>
</feature>
<dbReference type="InterPro" id="IPR036291">
    <property type="entry name" value="NAD(P)-bd_dom_sf"/>
</dbReference>
<protein>
    <submittedName>
        <fullName evidence="2">Zinc-binding dehydrogenase</fullName>
    </submittedName>
</protein>
<keyword evidence="3" id="KW-1185">Reference proteome</keyword>
<evidence type="ECO:0000313" key="3">
    <source>
        <dbReference type="Proteomes" id="UP001429745"/>
    </source>
</evidence>
<evidence type="ECO:0000259" key="1">
    <source>
        <dbReference type="Pfam" id="PF00107"/>
    </source>
</evidence>
<dbReference type="RefSeq" id="WP_168913641.1">
    <property type="nucleotide sequence ID" value="NZ_JABACI010000004.1"/>
</dbReference>
<sequence length="319" mass="32792">MNTIRAALVETYGEPPRYSSILEPHPEAGGEVVDVLAVGVHPVTRGAAAGLHYASPDRLPMVPGVDGVVRRADGSLAFVIARDTGTLAERILLNPARAIPVPGGADPAIVAATMNPLMSSWVVLRARVPFTPGQSVLVLGATGNAGSMAVKVAQHLGAGRVVAAGRNRARLDALVDDGADHVVPLTSDLEATGTALAASAADVDVVLDYVWGAPAEHAMRAILSARTDPAQVLDWVHIGSTGGDAIALDGAAIRSHALRISGSGFGSVSPSVYRNELPDAAAAVASGALVVRPRRYALADVEEAWAHVDEPGERTVIVL</sequence>
<dbReference type="Pfam" id="PF00107">
    <property type="entry name" value="ADH_zinc_N"/>
    <property type="match status" value="1"/>
</dbReference>
<dbReference type="PANTHER" id="PTHR43677:SF11">
    <property type="entry name" value="ZINC-CONTAINING ALCOHOL DEHYDROGENASE"/>
    <property type="match status" value="1"/>
</dbReference>
<organism evidence="2 3">
    <name type="scientific">Microbacterium salsuginis</name>
    <dbReference type="NCBI Taxonomy" id="2722803"/>
    <lineage>
        <taxon>Bacteria</taxon>
        <taxon>Bacillati</taxon>
        <taxon>Actinomycetota</taxon>
        <taxon>Actinomycetes</taxon>
        <taxon>Micrococcales</taxon>
        <taxon>Microbacteriaceae</taxon>
        <taxon>Microbacterium</taxon>
    </lineage>
</organism>
<dbReference type="SUPFAM" id="SSF51735">
    <property type="entry name" value="NAD(P)-binding Rossmann-fold domains"/>
    <property type="match status" value="1"/>
</dbReference>
<dbReference type="Proteomes" id="UP001429745">
    <property type="component" value="Unassembled WGS sequence"/>
</dbReference>
<dbReference type="PANTHER" id="PTHR43677">
    <property type="entry name" value="SHORT-CHAIN DEHYDROGENASE/REDUCTASE"/>
    <property type="match status" value="1"/>
</dbReference>
<dbReference type="Gene3D" id="3.90.180.10">
    <property type="entry name" value="Medium-chain alcohol dehydrogenases, catalytic domain"/>
    <property type="match status" value="1"/>
</dbReference>
<proteinExistence type="predicted"/>
<dbReference type="Gene3D" id="3.40.50.720">
    <property type="entry name" value="NAD(P)-binding Rossmann-like Domain"/>
    <property type="match status" value="1"/>
</dbReference>
<accession>A0ABX1KGJ5</accession>
<dbReference type="InterPro" id="IPR013149">
    <property type="entry name" value="ADH-like_C"/>
</dbReference>
<gene>
    <name evidence="2" type="ORF">HF576_15310</name>
</gene>
<reference evidence="2 3" key="1">
    <citation type="submission" date="2020-04" db="EMBL/GenBank/DDBJ databases">
        <title>CFH 90308 Microbacterium sp.</title>
        <authorList>
            <person name="Nie G."/>
            <person name="Ming H."/>
            <person name="Xia T."/>
        </authorList>
    </citation>
    <scope>NUCLEOTIDE SEQUENCE [LARGE SCALE GENOMIC DNA]</scope>
    <source>
        <strain evidence="2 3">CFH 90308</strain>
    </source>
</reference>
<dbReference type="InterPro" id="IPR051397">
    <property type="entry name" value="Zn-ADH-like_protein"/>
</dbReference>
<dbReference type="InterPro" id="IPR011032">
    <property type="entry name" value="GroES-like_sf"/>
</dbReference>
<dbReference type="SUPFAM" id="SSF50129">
    <property type="entry name" value="GroES-like"/>
    <property type="match status" value="1"/>
</dbReference>